<dbReference type="OrthoDB" id="1924787at2759"/>
<dbReference type="EMBL" id="JAAAJB010000453">
    <property type="protein sequence ID" value="KAG0255580.1"/>
    <property type="molecule type" value="Genomic_DNA"/>
</dbReference>
<feature type="domain" description="Exostosin GT47" evidence="2">
    <location>
        <begin position="14"/>
        <end position="324"/>
    </location>
</feature>
<dbReference type="InterPro" id="IPR004263">
    <property type="entry name" value="Exostosin"/>
</dbReference>
<dbReference type="PANTHER" id="PTHR11062:SF281">
    <property type="entry name" value="EXOSTOSIN-LIKE 2"/>
    <property type="match status" value="1"/>
</dbReference>
<dbReference type="AlphaFoldDB" id="A0A9P6U1G0"/>
<comment type="caution">
    <text evidence="3">The sequence shown here is derived from an EMBL/GenBank/DDBJ whole genome shotgun (WGS) entry which is preliminary data.</text>
</comment>
<dbReference type="GO" id="GO:0016757">
    <property type="term" value="F:glycosyltransferase activity"/>
    <property type="evidence" value="ECO:0007669"/>
    <property type="project" value="InterPro"/>
</dbReference>
<gene>
    <name evidence="3" type="ORF">DFQ27_006188</name>
</gene>
<evidence type="ECO:0000313" key="3">
    <source>
        <dbReference type="EMBL" id="KAG0255580.1"/>
    </source>
</evidence>
<proteinExistence type="inferred from homology"/>
<dbReference type="Proteomes" id="UP000807716">
    <property type="component" value="Unassembled WGS sequence"/>
</dbReference>
<dbReference type="PANTHER" id="PTHR11062">
    <property type="entry name" value="EXOSTOSIN HEPARAN SULFATE GLYCOSYLTRANSFERASE -RELATED"/>
    <property type="match status" value="1"/>
</dbReference>
<evidence type="ECO:0000256" key="1">
    <source>
        <dbReference type="ARBA" id="ARBA00010271"/>
    </source>
</evidence>
<organism evidence="3 4">
    <name type="scientific">Actinomortierella ambigua</name>
    <dbReference type="NCBI Taxonomy" id="1343610"/>
    <lineage>
        <taxon>Eukaryota</taxon>
        <taxon>Fungi</taxon>
        <taxon>Fungi incertae sedis</taxon>
        <taxon>Mucoromycota</taxon>
        <taxon>Mortierellomycotina</taxon>
        <taxon>Mortierellomycetes</taxon>
        <taxon>Mortierellales</taxon>
        <taxon>Mortierellaceae</taxon>
        <taxon>Actinomortierella</taxon>
    </lineage>
</organism>
<accession>A0A9P6U1G0</accession>
<reference evidence="3" key="1">
    <citation type="journal article" date="2020" name="Fungal Divers.">
        <title>Resolving the Mortierellaceae phylogeny through synthesis of multi-gene phylogenetics and phylogenomics.</title>
        <authorList>
            <person name="Vandepol N."/>
            <person name="Liber J."/>
            <person name="Desiro A."/>
            <person name="Na H."/>
            <person name="Kennedy M."/>
            <person name="Barry K."/>
            <person name="Grigoriev I.V."/>
            <person name="Miller A.N."/>
            <person name="O'Donnell K."/>
            <person name="Stajich J.E."/>
            <person name="Bonito G."/>
        </authorList>
    </citation>
    <scope>NUCLEOTIDE SEQUENCE</scope>
    <source>
        <strain evidence="3">BC1065</strain>
    </source>
</reference>
<keyword evidence="4" id="KW-1185">Reference proteome</keyword>
<evidence type="ECO:0000313" key="4">
    <source>
        <dbReference type="Proteomes" id="UP000807716"/>
    </source>
</evidence>
<comment type="similarity">
    <text evidence="1">Belongs to the glycosyltransferase 47 family.</text>
</comment>
<sequence>MWPPPLNQPLCLPKIFVYPDDPRMGPFQMGNATVGTAYIAETILLRQLRDPTSAVHRTYVTTNPEEADFFFIPFRGSAYLTYCWFHEGREKKECEAEADVEYVRRMMDHIENDHPYWKRSQGKDHIMIHPMDMTALYYKDRRRFQNATFLTTIGDRRHVAVERRQTRRYHDITIPSATAILDIAKVSPLDYVGPRGHPRQHIGRDIFVIFAGIYRDVKRTDQYSSGIRALLNEGIDKLPGYMITKGWQYEEYAQLLARSKYGLSPQGWTLDTTRVWEYIAFGVVPVIIADGIIMPFEDDIDWDSFTVRIRRADAHRLDQILRSITPEEYERKRQALWEHGRQVLLTRDAWHLIVRQLCRMRDDLVGMKTIPGGKHVSLSLTNATIQTTRFP</sequence>
<dbReference type="Pfam" id="PF03016">
    <property type="entry name" value="Exostosin_GT47"/>
    <property type="match status" value="1"/>
</dbReference>
<protein>
    <recommendedName>
        <fullName evidence="2">Exostosin GT47 domain-containing protein</fullName>
    </recommendedName>
</protein>
<dbReference type="InterPro" id="IPR040911">
    <property type="entry name" value="Exostosin_GT47"/>
</dbReference>
<evidence type="ECO:0000259" key="2">
    <source>
        <dbReference type="Pfam" id="PF03016"/>
    </source>
</evidence>
<name>A0A9P6U1G0_9FUNG</name>